<keyword evidence="2" id="KW-0472">Membrane</keyword>
<gene>
    <name evidence="3" type="ORF">A6122_2361</name>
</gene>
<protein>
    <submittedName>
        <fullName evidence="3">Uncharacterized protein</fullName>
    </submittedName>
</protein>
<dbReference type="RefSeq" id="WP_068255383.1">
    <property type="nucleotide sequence ID" value="NZ_CP015515.1"/>
</dbReference>
<keyword evidence="2" id="KW-0812">Transmembrane</keyword>
<organism evidence="3 4">
    <name type="scientific">Rathayibacter tritici</name>
    <dbReference type="NCBI Taxonomy" id="33888"/>
    <lineage>
        <taxon>Bacteria</taxon>
        <taxon>Bacillati</taxon>
        <taxon>Actinomycetota</taxon>
        <taxon>Actinomycetes</taxon>
        <taxon>Micrococcales</taxon>
        <taxon>Microbacteriaceae</taxon>
        <taxon>Rathayibacter</taxon>
    </lineage>
</organism>
<dbReference type="OrthoDB" id="5125405at2"/>
<dbReference type="EMBL" id="CP015515">
    <property type="protein sequence ID" value="AND17478.1"/>
    <property type="molecule type" value="Genomic_DNA"/>
</dbReference>
<feature type="region of interest" description="Disordered" evidence="1">
    <location>
        <begin position="64"/>
        <end position="101"/>
    </location>
</feature>
<reference evidence="3 4" key="1">
    <citation type="submission" date="2016-05" db="EMBL/GenBank/DDBJ databases">
        <title>Complete genome sequence of Rathayibacter tritici NCPPB 1953.</title>
        <authorList>
            <person name="Park J."/>
            <person name="Lee H.-H."/>
            <person name="Lee S.-W."/>
            <person name="Seo Y.-S."/>
        </authorList>
    </citation>
    <scope>NUCLEOTIDE SEQUENCE [LARGE SCALE GENOMIC DNA]</scope>
    <source>
        <strain evidence="3 4">NCPPB 1953</strain>
    </source>
</reference>
<evidence type="ECO:0000256" key="2">
    <source>
        <dbReference type="SAM" id="Phobius"/>
    </source>
</evidence>
<feature type="compositionally biased region" description="Low complexity" evidence="1">
    <location>
        <begin position="76"/>
        <end position="93"/>
    </location>
</feature>
<dbReference type="PATRIC" id="fig|33888.3.peg.2628"/>
<evidence type="ECO:0000256" key="1">
    <source>
        <dbReference type="SAM" id="MobiDB-lite"/>
    </source>
</evidence>
<proteinExistence type="predicted"/>
<evidence type="ECO:0000313" key="3">
    <source>
        <dbReference type="EMBL" id="AND17478.1"/>
    </source>
</evidence>
<keyword evidence="4" id="KW-1185">Reference proteome</keyword>
<feature type="transmembrane region" description="Helical" evidence="2">
    <location>
        <begin position="31"/>
        <end position="55"/>
    </location>
</feature>
<name>A0A160KVQ9_9MICO</name>
<dbReference type="STRING" id="33888.A6122_2361"/>
<feature type="region of interest" description="Disordered" evidence="1">
    <location>
        <begin position="1"/>
        <end position="24"/>
    </location>
</feature>
<dbReference type="Proteomes" id="UP000077071">
    <property type="component" value="Chromosome"/>
</dbReference>
<accession>A0A160KVQ9</accession>
<sequence length="302" mass="31104">MSQMLMSPPPAPAPGPTQGSVPSHRPLGTGAWIALGTSILVGVVYTGVLGTLLAIGVGSAFDSASGSESPSVPAKPFGDSSDDPFGSGDPSDPLYDYPGYQDGDAATILGQPSAEKVRASAEQAVAAVESAVPEEWTSADDEYYEQSQNAYGGRSLLYDYISATEYSVADVSTDADKQAVVDRFAAALAPLGFDEIEIADTPDEWSDVGYEFDGDLSNEEASAALWVVTARSSADLVPAIELGLVDLDADPSGRVADMLDGVGLSPEPQGAFLAGYANGILEDGDRGAFTDRLAKYGGVATT</sequence>
<evidence type="ECO:0000313" key="4">
    <source>
        <dbReference type="Proteomes" id="UP000077071"/>
    </source>
</evidence>
<dbReference type="KEGG" id="rtn:A6122_2361"/>
<dbReference type="AlphaFoldDB" id="A0A160KVQ9"/>
<keyword evidence="2" id="KW-1133">Transmembrane helix</keyword>